<dbReference type="SUPFAM" id="SSF51735">
    <property type="entry name" value="NAD(P)-binding Rossmann-fold domains"/>
    <property type="match status" value="1"/>
</dbReference>
<sequence>MSLQLSIIGFGEAARAFAPAIIGSGQTIRASDLRAEEPSYQNAFAKFGVTGAQDYRTTLDGADTVLSLVTADQALAAATEAARHIAQNAFFFDMNSVAPGTKKQAADIIVGSGGRYVDVAIMSPVEPKKATVPLLLSGPDASEGLKQLSATGFSNCKLVGEEIGRASTIKMIRSVLIKGQEALTAEMMHAARNAGVEEEVVGSLGGDWQDRVAYNLERMMTHGWRRAAEMEEVAKTLEALQVEPLMTRGTIVRQREMAESGERKCP</sequence>
<proteinExistence type="predicted"/>
<gene>
    <name evidence="3" type="ORF">SAMN02745824_1488</name>
</gene>
<dbReference type="InterPro" id="IPR015814">
    <property type="entry name" value="Pgluconate_DH_NAD-bd_C"/>
</dbReference>
<name>A0A1N6D3D4_9SPHN</name>
<dbReference type="OrthoDB" id="4333at2"/>
<dbReference type="InterPro" id="IPR013328">
    <property type="entry name" value="6PGD_dom2"/>
</dbReference>
<dbReference type="InterPro" id="IPR008927">
    <property type="entry name" value="6-PGluconate_DH-like_C_sf"/>
</dbReference>
<dbReference type="STRING" id="1123272.SAMN02745824_1488"/>
<dbReference type="RefSeq" id="WP_084192549.1">
    <property type="nucleotide sequence ID" value="NZ_FSQW01000001.1"/>
</dbReference>
<evidence type="ECO:0000259" key="2">
    <source>
        <dbReference type="Pfam" id="PF09130"/>
    </source>
</evidence>
<evidence type="ECO:0000313" key="4">
    <source>
        <dbReference type="Proteomes" id="UP000185192"/>
    </source>
</evidence>
<evidence type="ECO:0000313" key="3">
    <source>
        <dbReference type="EMBL" id="SIN65249.1"/>
    </source>
</evidence>
<protein>
    <submittedName>
        <fullName evidence="3">3-hydroxyisobutyrate dehydrogenase</fullName>
    </submittedName>
</protein>
<dbReference type="Gene3D" id="1.10.1040.10">
    <property type="entry name" value="N-(1-d-carboxylethyl)-l-norvaline Dehydrogenase, domain 2"/>
    <property type="match status" value="1"/>
</dbReference>
<dbReference type="GO" id="GO:0050661">
    <property type="term" value="F:NADP binding"/>
    <property type="evidence" value="ECO:0007669"/>
    <property type="project" value="InterPro"/>
</dbReference>
<dbReference type="AlphaFoldDB" id="A0A1N6D3D4"/>
<dbReference type="SUPFAM" id="SSF48179">
    <property type="entry name" value="6-phosphogluconate dehydrogenase C-terminal domain-like"/>
    <property type="match status" value="1"/>
</dbReference>
<dbReference type="InterPro" id="IPR036291">
    <property type="entry name" value="NAD(P)-bd_dom_sf"/>
</dbReference>
<evidence type="ECO:0000259" key="1">
    <source>
        <dbReference type="Pfam" id="PF03446"/>
    </source>
</evidence>
<reference evidence="4" key="1">
    <citation type="submission" date="2016-11" db="EMBL/GenBank/DDBJ databases">
        <authorList>
            <person name="Varghese N."/>
            <person name="Submissions S."/>
        </authorList>
    </citation>
    <scope>NUCLEOTIDE SEQUENCE [LARGE SCALE GENOMIC DNA]</scope>
    <source>
        <strain evidence="4">DSM 22363</strain>
    </source>
</reference>
<accession>A0A1N6D3D4</accession>
<dbReference type="InterPro" id="IPR006115">
    <property type="entry name" value="6PGDH_NADP-bd"/>
</dbReference>
<dbReference type="Pfam" id="PF09130">
    <property type="entry name" value="DUF1932"/>
    <property type="match status" value="1"/>
</dbReference>
<dbReference type="Pfam" id="PF03446">
    <property type="entry name" value="NAD_binding_2"/>
    <property type="match status" value="1"/>
</dbReference>
<feature type="domain" description="6-phosphogluconate dehydrogenase NADP-binding" evidence="1">
    <location>
        <begin position="5"/>
        <end position="122"/>
    </location>
</feature>
<feature type="domain" description="Phosphogluconate dehydrogenase NAD-binding putative C-terminal" evidence="2">
    <location>
        <begin position="191"/>
        <end position="256"/>
    </location>
</feature>
<organism evidence="3 4">
    <name type="scientific">Parasphingorhabdus marina DSM 22363</name>
    <dbReference type="NCBI Taxonomy" id="1123272"/>
    <lineage>
        <taxon>Bacteria</taxon>
        <taxon>Pseudomonadati</taxon>
        <taxon>Pseudomonadota</taxon>
        <taxon>Alphaproteobacteria</taxon>
        <taxon>Sphingomonadales</taxon>
        <taxon>Sphingomonadaceae</taxon>
        <taxon>Parasphingorhabdus</taxon>
    </lineage>
</organism>
<dbReference type="EMBL" id="FSQW01000001">
    <property type="protein sequence ID" value="SIN65249.1"/>
    <property type="molecule type" value="Genomic_DNA"/>
</dbReference>
<dbReference type="Proteomes" id="UP000185192">
    <property type="component" value="Unassembled WGS sequence"/>
</dbReference>
<dbReference type="Gene3D" id="3.40.50.720">
    <property type="entry name" value="NAD(P)-binding Rossmann-like Domain"/>
    <property type="match status" value="1"/>
</dbReference>
<keyword evidence="4" id="KW-1185">Reference proteome</keyword>